<evidence type="ECO:0000313" key="9">
    <source>
        <dbReference type="EMBL" id="MFD0991179.1"/>
    </source>
</evidence>
<dbReference type="Pfam" id="PF00704">
    <property type="entry name" value="Glyco_hydro_18"/>
    <property type="match status" value="1"/>
</dbReference>
<evidence type="ECO:0000256" key="2">
    <source>
        <dbReference type="ARBA" id="ARBA00012729"/>
    </source>
</evidence>
<dbReference type="EMBL" id="JBHTJI010000042">
    <property type="protein sequence ID" value="MFD0991179.1"/>
    <property type="molecule type" value="Genomic_DNA"/>
</dbReference>
<dbReference type="RefSeq" id="WP_379926861.1">
    <property type="nucleotide sequence ID" value="NZ_JBHTJI010000042.1"/>
</dbReference>
<evidence type="ECO:0000256" key="4">
    <source>
        <dbReference type="ARBA" id="ARBA00022801"/>
    </source>
</evidence>
<evidence type="ECO:0000259" key="8">
    <source>
        <dbReference type="PROSITE" id="PS51910"/>
    </source>
</evidence>
<dbReference type="GO" id="GO:0016787">
    <property type="term" value="F:hydrolase activity"/>
    <property type="evidence" value="ECO:0007669"/>
    <property type="project" value="UniProtKB-KW"/>
</dbReference>
<evidence type="ECO:0000256" key="3">
    <source>
        <dbReference type="ARBA" id="ARBA00022729"/>
    </source>
</evidence>
<dbReference type="Pfam" id="PF18962">
    <property type="entry name" value="Por_Secre_tail"/>
    <property type="match status" value="1"/>
</dbReference>
<dbReference type="SMART" id="SM00636">
    <property type="entry name" value="Glyco_18"/>
    <property type="match status" value="1"/>
</dbReference>
<dbReference type="InterPro" id="IPR001223">
    <property type="entry name" value="Glyco_hydro18_cat"/>
</dbReference>
<evidence type="ECO:0000313" key="10">
    <source>
        <dbReference type="Proteomes" id="UP001597061"/>
    </source>
</evidence>
<feature type="domain" description="GH18" evidence="8">
    <location>
        <begin position="32"/>
        <end position="374"/>
    </location>
</feature>
<dbReference type="InterPro" id="IPR011583">
    <property type="entry name" value="Chitinase_II/V-like_cat"/>
</dbReference>
<dbReference type="InterPro" id="IPR026444">
    <property type="entry name" value="Secre_tail"/>
</dbReference>
<dbReference type="PANTHER" id="PTHR11177:SF317">
    <property type="entry name" value="CHITINASE 12-RELATED"/>
    <property type="match status" value="1"/>
</dbReference>
<name>A0ABW3JL85_9FLAO</name>
<organism evidence="9 10">
    <name type="scientific">Mariniflexile jejuense</name>
    <dbReference type="NCBI Taxonomy" id="1173582"/>
    <lineage>
        <taxon>Bacteria</taxon>
        <taxon>Pseudomonadati</taxon>
        <taxon>Bacteroidota</taxon>
        <taxon>Flavobacteriia</taxon>
        <taxon>Flavobacteriales</taxon>
        <taxon>Flavobacteriaceae</taxon>
        <taxon>Mariniflexile</taxon>
    </lineage>
</organism>
<dbReference type="InterPro" id="IPR001579">
    <property type="entry name" value="Glyco_hydro_18_chit_AS"/>
</dbReference>
<proteinExistence type="inferred from homology"/>
<dbReference type="PROSITE" id="PS51910">
    <property type="entry name" value="GH18_2"/>
    <property type="match status" value="1"/>
</dbReference>
<dbReference type="PROSITE" id="PS01095">
    <property type="entry name" value="GH18_1"/>
    <property type="match status" value="1"/>
</dbReference>
<keyword evidence="4 6" id="KW-0378">Hydrolase</keyword>
<dbReference type="NCBIfam" id="TIGR04183">
    <property type="entry name" value="Por_Secre_tail"/>
    <property type="match status" value="1"/>
</dbReference>
<accession>A0ABW3JL85</accession>
<dbReference type="InterPro" id="IPR017853">
    <property type="entry name" value="GH"/>
</dbReference>
<comment type="catalytic activity">
    <reaction evidence="1">
        <text>Random endo-hydrolysis of N-acetyl-beta-D-glucosaminide (1-&gt;4)-beta-linkages in chitin and chitodextrins.</text>
        <dbReference type="EC" id="3.2.1.14"/>
    </reaction>
</comment>
<dbReference type="Proteomes" id="UP001597061">
    <property type="component" value="Unassembled WGS sequence"/>
</dbReference>
<evidence type="ECO:0000256" key="5">
    <source>
        <dbReference type="ARBA" id="ARBA00023295"/>
    </source>
</evidence>
<evidence type="ECO:0000256" key="1">
    <source>
        <dbReference type="ARBA" id="ARBA00000822"/>
    </source>
</evidence>
<sequence>MKNQLQAFLTKKQKLFLFIFFIGTLTNISAQKVVGGYLPTYSINNLTNAQLRDKMAHLTHLYFFSVTSSYNGQIGTAKTVNGSATFTYIQNDPDFFTKLDRVKNVKAWNGLDTKVILVVGGELSSYYLHSMIKNTTNEATYAANLVQFCHANGFDGIDVDWEDYTTSSGTQLKYTGAEYTNLLQKIKSEITAQASSNGGKVLSLSATLVPERYDRTGISGIFQYIDYLQIMSYGGGSRIGNDTQVPISKLDQYYTGWITNLSLPANKYVIGLPVYAKTLNTEFTQKVLSTSYKNLIDSNPTIVNSKPDRAVVSSFTSGGMPYSNVPFYFNCVNTIKTKGQYVLDNNLKGVMFWEITQDFDYTNSNSLIRAMNEKISVYGGSSSKTTGGKGTLSTDEIIKDTQNHFTVFPNPSSEVFNVSFYSNNPESTKIMVYDINSRLVWENTKPLLLGDNNLEVNFKTLNKGFYVLKIIDGNQTLTRKLVKN</sequence>
<keyword evidence="5 6" id="KW-0326">Glycosidase</keyword>
<protein>
    <recommendedName>
        <fullName evidence="2">chitinase</fullName>
        <ecNumber evidence="2">3.2.1.14</ecNumber>
    </recommendedName>
</protein>
<comment type="similarity">
    <text evidence="7">Belongs to the glycosyl hydrolase 18 family.</text>
</comment>
<keyword evidence="3" id="KW-0732">Signal</keyword>
<evidence type="ECO:0000256" key="7">
    <source>
        <dbReference type="RuleBase" id="RU004453"/>
    </source>
</evidence>
<dbReference type="PANTHER" id="PTHR11177">
    <property type="entry name" value="CHITINASE"/>
    <property type="match status" value="1"/>
</dbReference>
<keyword evidence="10" id="KW-1185">Reference proteome</keyword>
<reference evidence="10" key="1">
    <citation type="journal article" date="2019" name="Int. J. Syst. Evol. Microbiol.">
        <title>The Global Catalogue of Microorganisms (GCM) 10K type strain sequencing project: providing services to taxonomists for standard genome sequencing and annotation.</title>
        <authorList>
            <consortium name="The Broad Institute Genomics Platform"/>
            <consortium name="The Broad Institute Genome Sequencing Center for Infectious Disease"/>
            <person name="Wu L."/>
            <person name="Ma J."/>
        </authorList>
    </citation>
    <scope>NUCLEOTIDE SEQUENCE [LARGE SCALE GENOMIC DNA]</scope>
    <source>
        <strain evidence="10">CCUG 62414</strain>
    </source>
</reference>
<dbReference type="InterPro" id="IPR050314">
    <property type="entry name" value="Glycosyl_Hydrlase_18"/>
</dbReference>
<dbReference type="EC" id="3.2.1.14" evidence="2"/>
<dbReference type="Gene3D" id="3.20.20.80">
    <property type="entry name" value="Glycosidases"/>
    <property type="match status" value="1"/>
</dbReference>
<dbReference type="SUPFAM" id="SSF51445">
    <property type="entry name" value="(Trans)glycosidases"/>
    <property type="match status" value="1"/>
</dbReference>
<gene>
    <name evidence="9" type="ORF">ACFQ1R_13810</name>
</gene>
<comment type="caution">
    <text evidence="9">The sequence shown here is derived from an EMBL/GenBank/DDBJ whole genome shotgun (WGS) entry which is preliminary data.</text>
</comment>
<evidence type="ECO:0000256" key="6">
    <source>
        <dbReference type="RuleBase" id="RU000489"/>
    </source>
</evidence>